<name>A0A8H7S2M5_9FUNG</name>
<organism evidence="2 3">
    <name type="scientific">Circinella minor</name>
    <dbReference type="NCBI Taxonomy" id="1195481"/>
    <lineage>
        <taxon>Eukaryota</taxon>
        <taxon>Fungi</taxon>
        <taxon>Fungi incertae sedis</taxon>
        <taxon>Mucoromycota</taxon>
        <taxon>Mucoromycotina</taxon>
        <taxon>Mucoromycetes</taxon>
        <taxon>Mucorales</taxon>
        <taxon>Lichtheimiaceae</taxon>
        <taxon>Circinella</taxon>
    </lineage>
</organism>
<dbReference type="Proteomes" id="UP000646827">
    <property type="component" value="Unassembled WGS sequence"/>
</dbReference>
<feature type="region of interest" description="Disordered" evidence="1">
    <location>
        <begin position="122"/>
        <end position="154"/>
    </location>
</feature>
<dbReference type="EMBL" id="JAEPRB010000101">
    <property type="protein sequence ID" value="KAG2221747.1"/>
    <property type="molecule type" value="Genomic_DNA"/>
</dbReference>
<proteinExistence type="predicted"/>
<dbReference type="OrthoDB" id="2271538at2759"/>
<keyword evidence="3" id="KW-1185">Reference proteome</keyword>
<comment type="caution">
    <text evidence="2">The sequence shown here is derived from an EMBL/GenBank/DDBJ whole genome shotgun (WGS) entry which is preliminary data.</text>
</comment>
<feature type="compositionally biased region" description="Basic residues" evidence="1">
    <location>
        <begin position="127"/>
        <end position="137"/>
    </location>
</feature>
<feature type="region of interest" description="Disordered" evidence="1">
    <location>
        <begin position="1"/>
        <end position="55"/>
    </location>
</feature>
<gene>
    <name evidence="2" type="ORF">INT45_007153</name>
</gene>
<evidence type="ECO:0000256" key="1">
    <source>
        <dbReference type="SAM" id="MobiDB-lite"/>
    </source>
</evidence>
<reference evidence="2 3" key="1">
    <citation type="submission" date="2020-12" db="EMBL/GenBank/DDBJ databases">
        <title>Metabolic potential, ecology and presence of endohyphal bacteria is reflected in genomic diversity of Mucoromycotina.</title>
        <authorList>
            <person name="Muszewska A."/>
            <person name="Okrasinska A."/>
            <person name="Steczkiewicz K."/>
            <person name="Drgas O."/>
            <person name="Orlowska M."/>
            <person name="Perlinska-Lenart U."/>
            <person name="Aleksandrzak-Piekarczyk T."/>
            <person name="Szatraj K."/>
            <person name="Zielenkiewicz U."/>
            <person name="Pilsyk S."/>
            <person name="Malc E."/>
            <person name="Mieczkowski P."/>
            <person name="Kruszewska J.S."/>
            <person name="Biernat P."/>
            <person name="Pawlowska J."/>
        </authorList>
    </citation>
    <scope>NUCLEOTIDE SEQUENCE [LARGE SCALE GENOMIC DNA]</scope>
    <source>
        <strain evidence="2 3">CBS 142.35</strain>
    </source>
</reference>
<feature type="compositionally biased region" description="Basic residues" evidence="1">
    <location>
        <begin position="8"/>
        <end position="20"/>
    </location>
</feature>
<accession>A0A8H7S2M5</accession>
<protein>
    <submittedName>
        <fullName evidence="2">Uncharacterized protein</fullName>
    </submittedName>
</protein>
<dbReference type="AlphaFoldDB" id="A0A8H7S2M5"/>
<sequence length="370" mass="41331">MNVDSPRPIKKTKGSFKKSQKREGLATVDVNRFPQQRQQQKKTPIKRCLSSSSSSSWSFNDDDFTISQSAAREEACKYSQEDLVTIRQNLSANLTLAKRRMMVKLSQSNIPQDMQMYEYLTKSSERNKKRRNQKKKNNNAAPIMTGGKLKQHRPQLLKKTPPQILPVNHSVNISHEVIIKKETNEIRPVETLLALPTTTMLTDPLQGATAMITEEESIISTPSASQHLRPLLSPIINGEELVGGEIKTAEPVVPLDILFGGYHDEIMTTTDEEPNSLCDPSSSPLIPACVRDPAGENEEAAWNMANHAAGLLNGLLYEEDSEHTIDNVAASREPIDFWVQNTMVISDQDMSVRATQIRLSFGSQSGRSYE</sequence>
<evidence type="ECO:0000313" key="2">
    <source>
        <dbReference type="EMBL" id="KAG2221747.1"/>
    </source>
</evidence>
<evidence type="ECO:0000313" key="3">
    <source>
        <dbReference type="Proteomes" id="UP000646827"/>
    </source>
</evidence>